<dbReference type="SUPFAM" id="SSF53756">
    <property type="entry name" value="UDP-Glycosyltransferase/glycogen phosphorylase"/>
    <property type="match status" value="1"/>
</dbReference>
<protein>
    <submittedName>
        <fullName evidence="2">Glycosyltransferase involved in cell wall biosynthesis</fullName>
    </submittedName>
</protein>
<dbReference type="GO" id="GO:0016757">
    <property type="term" value="F:glycosyltransferase activity"/>
    <property type="evidence" value="ECO:0007669"/>
    <property type="project" value="InterPro"/>
</dbReference>
<evidence type="ECO:0000259" key="1">
    <source>
        <dbReference type="Pfam" id="PF00534"/>
    </source>
</evidence>
<dbReference type="PANTHER" id="PTHR12526">
    <property type="entry name" value="GLYCOSYLTRANSFERASE"/>
    <property type="match status" value="1"/>
</dbReference>
<dbReference type="Gene3D" id="3.40.50.11010">
    <property type="match status" value="1"/>
</dbReference>
<organism evidence="2 3">
    <name type="scientific">Pedobacter duraquae</name>
    <dbReference type="NCBI Taxonomy" id="425511"/>
    <lineage>
        <taxon>Bacteria</taxon>
        <taxon>Pseudomonadati</taxon>
        <taxon>Bacteroidota</taxon>
        <taxon>Sphingobacteriia</taxon>
        <taxon>Sphingobacteriales</taxon>
        <taxon>Sphingobacteriaceae</taxon>
        <taxon>Pedobacter</taxon>
    </lineage>
</organism>
<dbReference type="AlphaFoldDB" id="A0A4R6IP57"/>
<dbReference type="PANTHER" id="PTHR12526:SF630">
    <property type="entry name" value="GLYCOSYLTRANSFERASE"/>
    <property type="match status" value="1"/>
</dbReference>
<reference evidence="2 3" key="1">
    <citation type="submission" date="2019-03" db="EMBL/GenBank/DDBJ databases">
        <title>Genomic Encyclopedia of Archaeal and Bacterial Type Strains, Phase II (KMG-II): from individual species to whole genera.</title>
        <authorList>
            <person name="Goeker M."/>
        </authorList>
    </citation>
    <scope>NUCLEOTIDE SEQUENCE [LARGE SCALE GENOMIC DNA]</scope>
    <source>
        <strain evidence="2 3">DSM 19034</strain>
    </source>
</reference>
<dbReference type="Gene3D" id="3.40.50.2000">
    <property type="entry name" value="Glycogen Phosphorylase B"/>
    <property type="match status" value="1"/>
</dbReference>
<name>A0A4R6IP57_9SPHI</name>
<keyword evidence="3" id="KW-1185">Reference proteome</keyword>
<feature type="domain" description="Glycosyl transferase family 1" evidence="1">
    <location>
        <begin position="225"/>
        <end position="366"/>
    </location>
</feature>
<dbReference type="RefSeq" id="WP_243732211.1">
    <property type="nucleotide sequence ID" value="NZ_SNWM01000001.1"/>
</dbReference>
<evidence type="ECO:0000313" key="3">
    <source>
        <dbReference type="Proteomes" id="UP000295499"/>
    </source>
</evidence>
<gene>
    <name evidence="2" type="ORF">CLV32_0351</name>
</gene>
<comment type="caution">
    <text evidence="2">The sequence shown here is derived from an EMBL/GenBank/DDBJ whole genome shotgun (WGS) entry which is preliminary data.</text>
</comment>
<dbReference type="Proteomes" id="UP000295499">
    <property type="component" value="Unassembled WGS sequence"/>
</dbReference>
<evidence type="ECO:0000313" key="2">
    <source>
        <dbReference type="EMBL" id="TDO24064.1"/>
    </source>
</evidence>
<dbReference type="Pfam" id="PF00534">
    <property type="entry name" value="Glycos_transf_1"/>
    <property type="match status" value="1"/>
</dbReference>
<sequence>MMSLENEVIFILGIAKFDGPYESTSFTIAKFLAQKNDVYYIDYPYTLKDYFSNKDAAFQIRKNSFSRSSDGLIDTAIPRLKILIVPPLLSINFLPEGSFYRLLLKINEKTIYNRVRQCIKSKNITDYIFINSFNFHYPNVGSLLKPKLLAYHCVDPLIVEHDRKHGVVSEAIIVKRSDLVICTSKQLYTEKLPQNPNTYFIPNAADITHTSKALNDNLEVHPSLANIKQPIAGYFGNIERRMDYVLLAEVIGSNPDINFVFAGPVDEGYLPKDFRLPGNVHFVGRVPYEEMPAMIKGFDVALIPFKKDEVSHTIFPLKLFEYLGAGKPVVATDFNTDLREFTGETVQFCANAETFSAGIKVALSKNTRADVETRLSIAADNTWEKRGNEIADLLARFLKNKLNR</sequence>
<accession>A0A4R6IP57</accession>
<keyword evidence="2" id="KW-0808">Transferase</keyword>
<proteinExistence type="predicted"/>
<dbReference type="InterPro" id="IPR001296">
    <property type="entry name" value="Glyco_trans_1"/>
</dbReference>
<dbReference type="EMBL" id="SNWM01000001">
    <property type="protein sequence ID" value="TDO24064.1"/>
    <property type="molecule type" value="Genomic_DNA"/>
</dbReference>